<dbReference type="EMBL" id="AZHX01001566">
    <property type="protein sequence ID" value="ETX02042.1"/>
    <property type="molecule type" value="Genomic_DNA"/>
</dbReference>
<evidence type="ECO:0000259" key="1">
    <source>
        <dbReference type="PROSITE" id="PS50943"/>
    </source>
</evidence>
<protein>
    <recommendedName>
        <fullName evidence="1">HTH cro/C1-type domain-containing protein</fullName>
    </recommendedName>
</protein>
<dbReference type="HOGENOM" id="CLU_125852_4_0_7"/>
<dbReference type="Proteomes" id="UP000019140">
    <property type="component" value="Unassembled WGS sequence"/>
</dbReference>
<name>W4LXD3_9BACT</name>
<accession>W4LXD3</accession>
<dbReference type="InterPro" id="IPR010982">
    <property type="entry name" value="Lambda_DNA-bd_dom_sf"/>
</dbReference>
<proteinExistence type="predicted"/>
<evidence type="ECO:0000313" key="2">
    <source>
        <dbReference type="EMBL" id="ETX02042.1"/>
    </source>
</evidence>
<evidence type="ECO:0000313" key="3">
    <source>
        <dbReference type="Proteomes" id="UP000019140"/>
    </source>
</evidence>
<dbReference type="CDD" id="cd00093">
    <property type="entry name" value="HTH_XRE"/>
    <property type="match status" value="1"/>
</dbReference>
<keyword evidence="3" id="KW-1185">Reference proteome</keyword>
<feature type="domain" description="HTH cro/C1-type" evidence="1">
    <location>
        <begin position="92"/>
        <end position="146"/>
    </location>
</feature>
<dbReference type="GO" id="GO:0003677">
    <property type="term" value="F:DNA binding"/>
    <property type="evidence" value="ECO:0007669"/>
    <property type="project" value="InterPro"/>
</dbReference>
<dbReference type="PROSITE" id="PS50943">
    <property type="entry name" value="HTH_CROC1"/>
    <property type="match status" value="1"/>
</dbReference>
<dbReference type="SMART" id="SM00530">
    <property type="entry name" value="HTH_XRE"/>
    <property type="match status" value="1"/>
</dbReference>
<gene>
    <name evidence="2" type="ORF">ETSY2_36240</name>
</gene>
<dbReference type="Gene3D" id="1.10.260.40">
    <property type="entry name" value="lambda repressor-like DNA-binding domains"/>
    <property type="match status" value="1"/>
</dbReference>
<reference evidence="2 3" key="1">
    <citation type="journal article" date="2014" name="Nature">
        <title>An environmental bacterial taxon with a large and distinct metabolic repertoire.</title>
        <authorList>
            <person name="Wilson M.C."/>
            <person name="Mori T."/>
            <person name="Ruckert C."/>
            <person name="Uria A.R."/>
            <person name="Helf M.J."/>
            <person name="Takada K."/>
            <person name="Gernert C."/>
            <person name="Steffens U.A."/>
            <person name="Heycke N."/>
            <person name="Schmitt S."/>
            <person name="Rinke C."/>
            <person name="Helfrich E.J."/>
            <person name="Brachmann A.O."/>
            <person name="Gurgui C."/>
            <person name="Wakimoto T."/>
            <person name="Kracht M."/>
            <person name="Crusemann M."/>
            <person name="Hentschel U."/>
            <person name="Abe I."/>
            <person name="Matsunaga S."/>
            <person name="Kalinowski J."/>
            <person name="Takeyama H."/>
            <person name="Piel J."/>
        </authorList>
    </citation>
    <scope>NUCLEOTIDE SEQUENCE [LARGE SCALE GENOMIC DNA]</scope>
    <source>
        <strain evidence="3">TSY2</strain>
    </source>
</reference>
<dbReference type="InterPro" id="IPR001387">
    <property type="entry name" value="Cro/C1-type_HTH"/>
</dbReference>
<sequence length="150" mass="17165">MTITASIPNLVGLSYKDIPSTYAELLLWYPIRSIHDEAEYKTAVKIAGALAVYDHLNEDQERYLDTITTLIEAYEDHRIPFDWPEMSSLEILKRLLDEHGMSISDFAHLIGVNHRLGLHLLSGECNLSVDHIRILADRFKVSPELFMKKA</sequence>
<organism evidence="2 3">
    <name type="scientific">Candidatus Entotheonella gemina</name>
    <dbReference type="NCBI Taxonomy" id="1429439"/>
    <lineage>
        <taxon>Bacteria</taxon>
        <taxon>Pseudomonadati</taxon>
        <taxon>Nitrospinota/Tectimicrobiota group</taxon>
        <taxon>Candidatus Tectimicrobiota</taxon>
        <taxon>Candidatus Entotheonellia</taxon>
        <taxon>Candidatus Entotheonellales</taxon>
        <taxon>Candidatus Entotheonellaceae</taxon>
        <taxon>Candidatus Entotheonella</taxon>
    </lineage>
</organism>
<dbReference type="SUPFAM" id="SSF47413">
    <property type="entry name" value="lambda repressor-like DNA-binding domains"/>
    <property type="match status" value="1"/>
</dbReference>
<comment type="caution">
    <text evidence="2">The sequence shown here is derived from an EMBL/GenBank/DDBJ whole genome shotgun (WGS) entry which is preliminary data.</text>
</comment>
<dbReference type="AlphaFoldDB" id="W4LXD3"/>